<evidence type="ECO:0000313" key="3">
    <source>
        <dbReference type="Proteomes" id="UP000574067"/>
    </source>
</evidence>
<sequence length="174" mass="19074">MELLRLHAHDWHGRKPDWAAAAVAGFLAGAVLMVLEGVWTLLMDNGDPWLTARMLAAMVLGSGVLDRSGFSVGVVVLALFIHYLLGIVFGLALAVLVTEFHSEHSPGKIETIGAVFGVLLYLLNFHLMSLAFPWFAQMRGWSTLMAHLVFGISAALLYWKFRREPAQVETGLSA</sequence>
<feature type="transmembrane region" description="Helical" evidence="1">
    <location>
        <begin position="141"/>
        <end position="159"/>
    </location>
</feature>
<comment type="caution">
    <text evidence="2">The sequence shown here is derived from an EMBL/GenBank/DDBJ whole genome shotgun (WGS) entry which is preliminary data.</text>
</comment>
<proteinExistence type="predicted"/>
<keyword evidence="3" id="KW-1185">Reference proteome</keyword>
<organism evidence="2 3">
    <name type="scientific">Azohydromonas caseinilytica</name>
    <dbReference type="NCBI Taxonomy" id="2728836"/>
    <lineage>
        <taxon>Bacteria</taxon>
        <taxon>Pseudomonadati</taxon>
        <taxon>Pseudomonadota</taxon>
        <taxon>Betaproteobacteria</taxon>
        <taxon>Burkholderiales</taxon>
        <taxon>Sphaerotilaceae</taxon>
        <taxon>Azohydromonas</taxon>
    </lineage>
</organism>
<dbReference type="EMBL" id="JABBFW010000010">
    <property type="protein sequence ID" value="NML16438.1"/>
    <property type="molecule type" value="Genomic_DNA"/>
</dbReference>
<protein>
    <submittedName>
        <fullName evidence="2">Uncharacterized protein</fullName>
    </submittedName>
</protein>
<dbReference type="Proteomes" id="UP000574067">
    <property type="component" value="Unassembled WGS sequence"/>
</dbReference>
<dbReference type="RefSeq" id="WP_169161342.1">
    <property type="nucleotide sequence ID" value="NZ_JABBFW010000010.1"/>
</dbReference>
<accession>A0A848FAW9</accession>
<feature type="transmembrane region" description="Helical" evidence="1">
    <location>
        <begin position="71"/>
        <end position="97"/>
    </location>
</feature>
<keyword evidence="1" id="KW-1133">Transmembrane helix</keyword>
<evidence type="ECO:0000313" key="2">
    <source>
        <dbReference type="EMBL" id="NML16438.1"/>
    </source>
</evidence>
<evidence type="ECO:0000256" key="1">
    <source>
        <dbReference type="SAM" id="Phobius"/>
    </source>
</evidence>
<keyword evidence="1" id="KW-0812">Transmembrane</keyword>
<dbReference type="AlphaFoldDB" id="A0A848FAW9"/>
<gene>
    <name evidence="2" type="ORF">HHL10_15755</name>
</gene>
<keyword evidence="1" id="KW-0472">Membrane</keyword>
<name>A0A848FAW9_9BURK</name>
<feature type="transmembrane region" description="Helical" evidence="1">
    <location>
        <begin position="20"/>
        <end position="42"/>
    </location>
</feature>
<reference evidence="2 3" key="1">
    <citation type="submission" date="2020-04" db="EMBL/GenBank/DDBJ databases">
        <title>Azohydromonas sp. isolated from soil.</title>
        <authorList>
            <person name="Dahal R.H."/>
        </authorList>
    </citation>
    <scope>NUCLEOTIDE SEQUENCE [LARGE SCALE GENOMIC DNA]</scope>
    <source>
        <strain evidence="2 3">G-1-1-14</strain>
    </source>
</reference>
<feature type="transmembrane region" description="Helical" evidence="1">
    <location>
        <begin position="109"/>
        <end position="135"/>
    </location>
</feature>